<dbReference type="Pfam" id="PF07729">
    <property type="entry name" value="FCD"/>
    <property type="match status" value="1"/>
</dbReference>
<keyword evidence="6" id="KW-1185">Reference proteome</keyword>
<dbReference type="EMBL" id="MDTQ01000001">
    <property type="protein sequence ID" value="ODC05017.1"/>
    <property type="molecule type" value="Genomic_DNA"/>
</dbReference>
<evidence type="ECO:0000259" key="4">
    <source>
        <dbReference type="SMART" id="SM00895"/>
    </source>
</evidence>
<dbReference type="GO" id="GO:0003677">
    <property type="term" value="F:DNA binding"/>
    <property type="evidence" value="ECO:0007669"/>
    <property type="project" value="UniProtKB-KW"/>
</dbReference>
<feature type="domain" description="GntR C-terminal" evidence="4">
    <location>
        <begin position="81"/>
        <end position="205"/>
    </location>
</feature>
<evidence type="ECO:0000256" key="1">
    <source>
        <dbReference type="ARBA" id="ARBA00023015"/>
    </source>
</evidence>
<dbReference type="Gene3D" id="1.20.120.530">
    <property type="entry name" value="GntR ligand-binding domain-like"/>
    <property type="match status" value="1"/>
</dbReference>
<dbReference type="InterPro" id="IPR036390">
    <property type="entry name" value="WH_DNA-bd_sf"/>
</dbReference>
<dbReference type="Proteomes" id="UP000094291">
    <property type="component" value="Unassembled WGS sequence"/>
</dbReference>
<dbReference type="InterPro" id="IPR000524">
    <property type="entry name" value="Tscrpt_reg_HTH_GntR"/>
</dbReference>
<name>A0A1E2VDG2_9GAMM</name>
<dbReference type="Pfam" id="PF00392">
    <property type="entry name" value="GntR"/>
    <property type="match status" value="1"/>
</dbReference>
<dbReference type="Gene3D" id="1.10.10.10">
    <property type="entry name" value="Winged helix-like DNA-binding domain superfamily/Winged helix DNA-binding domain"/>
    <property type="match status" value="1"/>
</dbReference>
<evidence type="ECO:0000313" key="5">
    <source>
        <dbReference type="EMBL" id="ODC05017.1"/>
    </source>
</evidence>
<dbReference type="SMART" id="SM00895">
    <property type="entry name" value="FCD"/>
    <property type="match status" value="1"/>
</dbReference>
<keyword evidence="2" id="KW-0238">DNA-binding</keyword>
<accession>A0A1E2VDG2</accession>
<dbReference type="AlphaFoldDB" id="A0A1E2VDG2"/>
<evidence type="ECO:0000256" key="2">
    <source>
        <dbReference type="ARBA" id="ARBA00023125"/>
    </source>
</evidence>
<dbReference type="GO" id="GO:0003700">
    <property type="term" value="F:DNA-binding transcription factor activity"/>
    <property type="evidence" value="ECO:0007669"/>
    <property type="project" value="InterPro"/>
</dbReference>
<evidence type="ECO:0000313" key="6">
    <source>
        <dbReference type="Proteomes" id="UP000094291"/>
    </source>
</evidence>
<organism evidence="5 6">
    <name type="scientific">Terasakiispira papahanaumokuakeensis</name>
    <dbReference type="NCBI Taxonomy" id="197479"/>
    <lineage>
        <taxon>Bacteria</taxon>
        <taxon>Pseudomonadati</taxon>
        <taxon>Pseudomonadota</taxon>
        <taxon>Gammaproteobacteria</taxon>
        <taxon>Oceanospirillales</taxon>
        <taxon>Terasakiispira</taxon>
    </lineage>
</organism>
<keyword evidence="3" id="KW-0804">Transcription</keyword>
<reference evidence="5 6" key="1">
    <citation type="submission" date="2016-08" db="EMBL/GenBank/DDBJ databases">
        <authorList>
            <person name="Seilhamer J.J."/>
        </authorList>
    </citation>
    <scope>NUCLEOTIDE SEQUENCE [LARGE SCALE GENOMIC DNA]</scope>
    <source>
        <strain evidence="5 6">PH27A</strain>
    </source>
</reference>
<protein>
    <recommendedName>
        <fullName evidence="4">GntR C-terminal domain-containing protein</fullName>
    </recommendedName>
</protein>
<proteinExistence type="predicted"/>
<dbReference type="PANTHER" id="PTHR43537:SF44">
    <property type="entry name" value="GNTR FAMILY REGULATORY PROTEIN"/>
    <property type="match status" value="1"/>
</dbReference>
<keyword evidence="1" id="KW-0805">Transcription regulation</keyword>
<dbReference type="SUPFAM" id="SSF46785">
    <property type="entry name" value="Winged helix' DNA-binding domain"/>
    <property type="match status" value="1"/>
</dbReference>
<sequence>MPNHEHGHDMQWMLEQLRLGMSAGIYPAGSWMRQDSLAENYQVSRFLVRGALERLAELGSLEHVPNRGYRVRHWQYQERLALTEARISIELALIPLMMARQTPEGLIKAQRAQDQFEAAVTSQDGPAMVKANHQFHRALAALAGNEFLAHQVNWLREQGLQGAGPGWPQTGGLERSIEEHRLMLEALLSRDPISLQQVIQQHLSAWKQRHTIAQDNTTTDSGSTILAPI</sequence>
<comment type="caution">
    <text evidence="5">The sequence shown here is derived from an EMBL/GenBank/DDBJ whole genome shotgun (WGS) entry which is preliminary data.</text>
</comment>
<gene>
    <name evidence="5" type="ORF">BFW38_17235</name>
</gene>
<dbReference type="RefSeq" id="WP_069000039.1">
    <property type="nucleotide sequence ID" value="NZ_MDTQ01000001.1"/>
</dbReference>
<dbReference type="InterPro" id="IPR036388">
    <property type="entry name" value="WH-like_DNA-bd_sf"/>
</dbReference>
<dbReference type="SUPFAM" id="SSF48008">
    <property type="entry name" value="GntR ligand-binding domain-like"/>
    <property type="match status" value="1"/>
</dbReference>
<dbReference type="PANTHER" id="PTHR43537">
    <property type="entry name" value="TRANSCRIPTIONAL REGULATOR, GNTR FAMILY"/>
    <property type="match status" value="1"/>
</dbReference>
<dbReference type="STRING" id="197479.BFW38_17235"/>
<dbReference type="InterPro" id="IPR011711">
    <property type="entry name" value="GntR_C"/>
</dbReference>
<dbReference type="InterPro" id="IPR008920">
    <property type="entry name" value="TF_FadR/GntR_C"/>
</dbReference>
<dbReference type="OrthoDB" id="8638122at2"/>
<evidence type="ECO:0000256" key="3">
    <source>
        <dbReference type="ARBA" id="ARBA00023163"/>
    </source>
</evidence>